<organism evidence="1 2">
    <name type="scientific">Amblyomma americanum</name>
    <name type="common">Lone star tick</name>
    <dbReference type="NCBI Taxonomy" id="6943"/>
    <lineage>
        <taxon>Eukaryota</taxon>
        <taxon>Metazoa</taxon>
        <taxon>Ecdysozoa</taxon>
        <taxon>Arthropoda</taxon>
        <taxon>Chelicerata</taxon>
        <taxon>Arachnida</taxon>
        <taxon>Acari</taxon>
        <taxon>Parasitiformes</taxon>
        <taxon>Ixodida</taxon>
        <taxon>Ixodoidea</taxon>
        <taxon>Ixodidae</taxon>
        <taxon>Amblyomminae</taxon>
        <taxon>Amblyomma</taxon>
    </lineage>
</organism>
<gene>
    <name evidence="1" type="ORF">V5799_002861</name>
</gene>
<protein>
    <submittedName>
        <fullName evidence="1">Uncharacterized protein</fullName>
    </submittedName>
</protein>
<evidence type="ECO:0000313" key="1">
    <source>
        <dbReference type="EMBL" id="KAK8759509.1"/>
    </source>
</evidence>
<dbReference type="Proteomes" id="UP001321473">
    <property type="component" value="Unassembled WGS sequence"/>
</dbReference>
<proteinExistence type="predicted"/>
<sequence>MGQYFLPNLAAVVAARVGERPAPSELWQDQLRGYLGYRDSGSFLISSAYVSGTGAFVDLYADKEQEITSSYATLGAVILRSILDSDATYFPSWARGHIDRCFAQSASSVLGRPVAAAIARDIMRFRWSAQLAWFLKSRQSTRYSASELEKSTSRRFQGYRKTTVKTAAKGVRHEQLFFRLLCFAQCGEPHATETCNDLTGFDRRFADVFGCSPRSYERSGTCDCYGVNNCETHLPASPEPVQHL</sequence>
<reference evidence="1 2" key="1">
    <citation type="journal article" date="2023" name="Arcadia Sci">
        <title>De novo assembly of a long-read Amblyomma americanum tick genome.</title>
        <authorList>
            <person name="Chou S."/>
            <person name="Poskanzer K.E."/>
            <person name="Rollins M."/>
            <person name="Thuy-Boun P.S."/>
        </authorList>
    </citation>
    <scope>NUCLEOTIDE SEQUENCE [LARGE SCALE GENOMIC DNA]</scope>
    <source>
        <strain evidence="1">F_SG_1</strain>
        <tissue evidence="1">Salivary glands</tissue>
    </source>
</reference>
<dbReference type="EMBL" id="JARKHS020032965">
    <property type="protein sequence ID" value="KAK8759509.1"/>
    <property type="molecule type" value="Genomic_DNA"/>
</dbReference>
<evidence type="ECO:0000313" key="2">
    <source>
        <dbReference type="Proteomes" id="UP001321473"/>
    </source>
</evidence>
<comment type="caution">
    <text evidence="1">The sequence shown here is derived from an EMBL/GenBank/DDBJ whole genome shotgun (WGS) entry which is preliminary data.</text>
</comment>
<keyword evidence="2" id="KW-1185">Reference proteome</keyword>
<dbReference type="AlphaFoldDB" id="A0AAQ4DAL9"/>
<accession>A0AAQ4DAL9</accession>
<name>A0AAQ4DAL9_AMBAM</name>